<feature type="coiled-coil region" evidence="1">
    <location>
        <begin position="26"/>
        <end position="376"/>
    </location>
</feature>
<evidence type="ECO:0000313" key="3">
    <source>
        <dbReference type="Proteomes" id="UP001634394"/>
    </source>
</evidence>
<reference evidence="2 3" key="1">
    <citation type="submission" date="2024-11" db="EMBL/GenBank/DDBJ databases">
        <title>Chromosome-level genome assembly of the freshwater bivalve Anodonta woodiana.</title>
        <authorList>
            <person name="Chen X."/>
        </authorList>
    </citation>
    <scope>NUCLEOTIDE SEQUENCE [LARGE SCALE GENOMIC DNA]</scope>
    <source>
        <strain evidence="2">MN2024</strain>
        <tissue evidence="2">Gills</tissue>
    </source>
</reference>
<evidence type="ECO:0000313" key="2">
    <source>
        <dbReference type="EMBL" id="KAL3868135.1"/>
    </source>
</evidence>
<evidence type="ECO:0000256" key="1">
    <source>
        <dbReference type="SAM" id="Coils"/>
    </source>
</evidence>
<accession>A0ABD3W6D1</accession>
<comment type="caution">
    <text evidence="2">The sequence shown here is derived from an EMBL/GenBank/DDBJ whole genome shotgun (WGS) entry which is preliminary data.</text>
</comment>
<keyword evidence="1" id="KW-0175">Coiled coil</keyword>
<gene>
    <name evidence="2" type="ORF">ACJMK2_040971</name>
</gene>
<name>A0ABD3W6D1_SINWO</name>
<dbReference type="AlphaFoldDB" id="A0ABD3W6D1"/>
<organism evidence="2 3">
    <name type="scientific">Sinanodonta woodiana</name>
    <name type="common">Chinese pond mussel</name>
    <name type="synonym">Anodonta woodiana</name>
    <dbReference type="NCBI Taxonomy" id="1069815"/>
    <lineage>
        <taxon>Eukaryota</taxon>
        <taxon>Metazoa</taxon>
        <taxon>Spiralia</taxon>
        <taxon>Lophotrochozoa</taxon>
        <taxon>Mollusca</taxon>
        <taxon>Bivalvia</taxon>
        <taxon>Autobranchia</taxon>
        <taxon>Heteroconchia</taxon>
        <taxon>Palaeoheterodonta</taxon>
        <taxon>Unionida</taxon>
        <taxon>Unionoidea</taxon>
        <taxon>Unionidae</taxon>
        <taxon>Unioninae</taxon>
        <taxon>Sinanodonta</taxon>
    </lineage>
</organism>
<sequence>MNYFKRKKHYLAKKSPINETDVERLQDEYESRIRILEHEIKTERRSTCNLHEDWKRVQRTVDERNNEIDKLKANLNELKELSDELLSELNEVKQEKEEIMRLQQGLRDEIVQHDEERSKMKDDFNNMLQEKEEKIDSLRNELNGATQRLCALEAKLELESEEIRKAVATKERLQQTLTDETRNFRYILKGKENAIKMLRDKLAFFQDQLKISATQFEYERNSNSEKELRVTEIKAELVRCQEELEMKQQHELILNVALTGKENEVIKLQKEIQNNQERLENQALQLQKELDGKNEAMKLNIRKQEEIEKLKKEKKDLIEKELKLCTQLKENETKNREVKKDLWNLRIRLENRTQEIERLLKDRREVIETSHKLQKEIEANKLAKSKSDYEIVCLKGQLLEVQEDLEIMTLSCNCNRNIVGENESEDDSEDAETNRILADAADRITCLDAENHTLRDENSNLRESIEKLAKLKTTVKVTLNDLNGLKNGLDRNNGKVEDISDSSVQIQHGTVSRLIDEMHFLIDQNNRLLKINFHQRQLLVKKRLKHDKINRFLNQLWEIIQKEEDKLESDDAHRTLRTLVQVMVKESDNSESGTIIPATSDSTSIVELQDPNLRIKIQFQPTDGGSEVGECHLELPEVRKYLLRIINPTVGHV</sequence>
<protein>
    <submittedName>
        <fullName evidence="2">Uncharacterized protein</fullName>
    </submittedName>
</protein>
<dbReference type="EMBL" id="JBJQND010000008">
    <property type="protein sequence ID" value="KAL3868135.1"/>
    <property type="molecule type" value="Genomic_DNA"/>
</dbReference>
<proteinExistence type="predicted"/>
<dbReference type="Proteomes" id="UP001634394">
    <property type="component" value="Unassembled WGS sequence"/>
</dbReference>
<keyword evidence="3" id="KW-1185">Reference proteome</keyword>